<dbReference type="EMBL" id="JACEOR010000066">
    <property type="protein sequence ID" value="MBA4504023.1"/>
    <property type="molecule type" value="Genomic_DNA"/>
</dbReference>
<evidence type="ECO:0000313" key="3">
    <source>
        <dbReference type="EMBL" id="MBA4504023.1"/>
    </source>
</evidence>
<sequence length="137" mass="14957">IVASIDRLARSLVDLRMIIDKITAKGASVHFVKESLTFSQDSTDPRATLMLGILGSFAEFERAIIRERQSEGIALAKKAGKYKGRKRALTLEKVEEARRRADSGEAKVAIARDLGVSRATLYRALSVTASLPESAPE</sequence>
<dbReference type="GO" id="GO:0000150">
    <property type="term" value="F:DNA strand exchange activity"/>
    <property type="evidence" value="ECO:0007669"/>
    <property type="project" value="InterPro"/>
</dbReference>
<dbReference type="AlphaFoldDB" id="A0A838WT45"/>
<gene>
    <name evidence="3" type="ORF">H0H28_01460</name>
</gene>
<dbReference type="InterPro" id="IPR050639">
    <property type="entry name" value="SSR_resolvase"/>
</dbReference>
<dbReference type="Pfam" id="PF00239">
    <property type="entry name" value="Resolvase"/>
    <property type="match status" value="1"/>
</dbReference>
<dbReference type="CDD" id="cd00569">
    <property type="entry name" value="HTH_Hin_like"/>
    <property type="match status" value="1"/>
</dbReference>
<dbReference type="SUPFAM" id="SSF46689">
    <property type="entry name" value="Homeodomain-like"/>
    <property type="match status" value="1"/>
</dbReference>
<comment type="caution">
    <text evidence="3">The sequence shown here is derived from an EMBL/GenBank/DDBJ whole genome shotgun (WGS) entry which is preliminary data.</text>
</comment>
<dbReference type="InterPro" id="IPR009057">
    <property type="entry name" value="Homeodomain-like_sf"/>
</dbReference>
<dbReference type="Gene3D" id="1.10.10.60">
    <property type="entry name" value="Homeodomain-like"/>
    <property type="match status" value="1"/>
</dbReference>
<reference evidence="3 4" key="1">
    <citation type="submission" date="2020-07" db="EMBL/GenBank/DDBJ databases">
        <authorList>
            <person name="Khare M."/>
        </authorList>
    </citation>
    <scope>NUCLEOTIDE SEQUENCE [LARGE SCALE GENOMIC DNA]</scope>
    <source>
        <strain evidence="3 4">P8776</strain>
    </source>
</reference>
<proteinExistence type="inferred from homology"/>
<keyword evidence="4" id="KW-1185">Reference proteome</keyword>
<evidence type="ECO:0000259" key="2">
    <source>
        <dbReference type="PROSITE" id="PS51736"/>
    </source>
</evidence>
<dbReference type="RefSeq" id="WP_181729384.1">
    <property type="nucleotide sequence ID" value="NZ_JACEOR010000066.1"/>
</dbReference>
<dbReference type="PROSITE" id="PS51736">
    <property type="entry name" value="RECOMBINASES_3"/>
    <property type="match status" value="1"/>
</dbReference>
<dbReference type="Gene3D" id="3.40.50.1390">
    <property type="entry name" value="Resolvase, N-terminal catalytic domain"/>
    <property type="match status" value="1"/>
</dbReference>
<dbReference type="Pfam" id="PF02796">
    <property type="entry name" value="HTH_7"/>
    <property type="match status" value="1"/>
</dbReference>
<dbReference type="GO" id="GO:0003677">
    <property type="term" value="F:DNA binding"/>
    <property type="evidence" value="ECO:0007669"/>
    <property type="project" value="InterPro"/>
</dbReference>
<feature type="non-terminal residue" evidence="3">
    <location>
        <position position="1"/>
    </location>
</feature>
<dbReference type="CDD" id="cd03768">
    <property type="entry name" value="SR_ResInv"/>
    <property type="match status" value="1"/>
</dbReference>
<protein>
    <submittedName>
        <fullName evidence="3">Recombinase family protein</fullName>
    </submittedName>
</protein>
<name>A0A838WT45_9CORY</name>
<dbReference type="SUPFAM" id="SSF53041">
    <property type="entry name" value="Resolvase-like"/>
    <property type="match status" value="1"/>
</dbReference>
<feature type="domain" description="Resolvase/invertase-type recombinase catalytic" evidence="2">
    <location>
        <begin position="1"/>
        <end position="80"/>
    </location>
</feature>
<evidence type="ECO:0000256" key="1">
    <source>
        <dbReference type="ARBA" id="ARBA00009913"/>
    </source>
</evidence>
<dbReference type="PANTHER" id="PTHR30461:SF26">
    <property type="entry name" value="RESOLVASE HOMOLOG YNEB"/>
    <property type="match status" value="1"/>
</dbReference>
<dbReference type="InterPro" id="IPR006120">
    <property type="entry name" value="Resolvase_HTH_dom"/>
</dbReference>
<accession>A0A838WT45</accession>
<dbReference type="PANTHER" id="PTHR30461">
    <property type="entry name" value="DNA-INVERTASE FROM LAMBDOID PROPHAGE"/>
    <property type="match status" value="1"/>
</dbReference>
<comment type="similarity">
    <text evidence="1">Belongs to the site-specific recombinase resolvase family.</text>
</comment>
<dbReference type="Proteomes" id="UP000580709">
    <property type="component" value="Unassembled WGS sequence"/>
</dbReference>
<dbReference type="InterPro" id="IPR006119">
    <property type="entry name" value="Resolv_N"/>
</dbReference>
<evidence type="ECO:0000313" key="4">
    <source>
        <dbReference type="Proteomes" id="UP000580709"/>
    </source>
</evidence>
<dbReference type="InterPro" id="IPR036162">
    <property type="entry name" value="Resolvase-like_N_sf"/>
</dbReference>
<organism evidence="3 4">
    <name type="scientific">Corynebacterium sanguinis</name>
    <dbReference type="NCBI Taxonomy" id="2594913"/>
    <lineage>
        <taxon>Bacteria</taxon>
        <taxon>Bacillati</taxon>
        <taxon>Actinomycetota</taxon>
        <taxon>Actinomycetes</taxon>
        <taxon>Mycobacteriales</taxon>
        <taxon>Corynebacteriaceae</taxon>
        <taxon>Corynebacterium</taxon>
    </lineage>
</organism>